<evidence type="ECO:0000313" key="1">
    <source>
        <dbReference type="EMBL" id="GAA43325.1"/>
    </source>
</evidence>
<organism evidence="1 2">
    <name type="scientific">Clonorchis sinensis</name>
    <name type="common">Chinese liver fluke</name>
    <dbReference type="NCBI Taxonomy" id="79923"/>
    <lineage>
        <taxon>Eukaryota</taxon>
        <taxon>Metazoa</taxon>
        <taxon>Spiralia</taxon>
        <taxon>Lophotrochozoa</taxon>
        <taxon>Platyhelminthes</taxon>
        <taxon>Trematoda</taxon>
        <taxon>Digenea</taxon>
        <taxon>Opisthorchiida</taxon>
        <taxon>Opisthorchiata</taxon>
        <taxon>Opisthorchiidae</taxon>
        <taxon>Clonorchis</taxon>
    </lineage>
</organism>
<sequence>MSISICRPHPYRCLRTPVWHTRQGYAVNVVTSFGESLGSRLFHYVHELVHYIKQFERISWSYYSVQTSKANSSGDKTFIMYQCRREGFAGRPNDGKPRRLSDHTQCEAYFNVGRLGNSFRITRFNMLHNHDFLGAEAPRWFNRNRRLLPEELEAIRSMLECQSRSFNIRFYVRSKFGKYLTNSDVGNIRVQHMIGRGNPSKSYCRRLHSRSRTRKCQCLRNAGN</sequence>
<dbReference type="AlphaFoldDB" id="H2KT70"/>
<keyword evidence="2" id="KW-1185">Reference proteome</keyword>
<gene>
    <name evidence="1" type="ORF">CLF_112127</name>
</gene>
<protein>
    <recommendedName>
        <fullName evidence="3">FAR1 domain-containing protein</fullName>
    </recommendedName>
</protein>
<reference key="2">
    <citation type="submission" date="2011-10" db="EMBL/GenBank/DDBJ databases">
        <title>The genome and transcriptome sequence of Clonorchis sinensis provide insights into the carcinogenic liver fluke.</title>
        <authorList>
            <person name="Wang X."/>
            <person name="Huang Y."/>
            <person name="Chen W."/>
            <person name="Liu H."/>
            <person name="Guo L."/>
            <person name="Chen Y."/>
            <person name="Luo F."/>
            <person name="Zhou W."/>
            <person name="Sun J."/>
            <person name="Mao Q."/>
            <person name="Liang P."/>
            <person name="Zhou C."/>
            <person name="Tian Y."/>
            <person name="Men J."/>
            <person name="Lv X."/>
            <person name="Huang L."/>
            <person name="Zhou J."/>
            <person name="Hu Y."/>
            <person name="Li R."/>
            <person name="Zhang F."/>
            <person name="Lei H."/>
            <person name="Li X."/>
            <person name="Hu X."/>
            <person name="Liang C."/>
            <person name="Xu J."/>
            <person name="Wu Z."/>
            <person name="Yu X."/>
        </authorList>
    </citation>
    <scope>NUCLEOTIDE SEQUENCE</scope>
    <source>
        <strain>Henan</strain>
    </source>
</reference>
<dbReference type="Proteomes" id="UP000008909">
    <property type="component" value="Unassembled WGS sequence"/>
</dbReference>
<dbReference type="EMBL" id="DF143715">
    <property type="protein sequence ID" value="GAA43325.1"/>
    <property type="molecule type" value="Genomic_DNA"/>
</dbReference>
<proteinExistence type="predicted"/>
<reference evidence="1" key="1">
    <citation type="journal article" date="2011" name="Genome Biol.">
        <title>The draft genome of the carcinogenic human liver fluke Clonorchis sinensis.</title>
        <authorList>
            <person name="Wang X."/>
            <person name="Chen W."/>
            <person name="Huang Y."/>
            <person name="Sun J."/>
            <person name="Men J."/>
            <person name="Liu H."/>
            <person name="Luo F."/>
            <person name="Guo L."/>
            <person name="Lv X."/>
            <person name="Deng C."/>
            <person name="Zhou C."/>
            <person name="Fan Y."/>
            <person name="Li X."/>
            <person name="Huang L."/>
            <person name="Hu Y."/>
            <person name="Liang C."/>
            <person name="Hu X."/>
            <person name="Xu J."/>
            <person name="Yu X."/>
        </authorList>
    </citation>
    <scope>NUCLEOTIDE SEQUENCE [LARGE SCALE GENOMIC DNA]</scope>
    <source>
        <strain evidence="1">Henan</strain>
    </source>
</reference>
<evidence type="ECO:0000313" key="2">
    <source>
        <dbReference type="Proteomes" id="UP000008909"/>
    </source>
</evidence>
<evidence type="ECO:0008006" key="3">
    <source>
        <dbReference type="Google" id="ProtNLM"/>
    </source>
</evidence>
<accession>H2KT70</accession>
<name>H2KT70_CLOSI</name>